<feature type="region of interest" description="Disordered" evidence="1">
    <location>
        <begin position="314"/>
        <end position="341"/>
    </location>
</feature>
<dbReference type="RefSeq" id="XP_062720587.1">
    <property type="nucleotide sequence ID" value="XM_062869635.1"/>
</dbReference>
<sequence>MAADTNTETDIMAPFTRGRPINKRDCYFMMPMAISKRQILFCFRRWMLHFTASPFLCVMSFEKPPAMEFKPNDNSVTSESAPLIEPVDIESDQELFMVPLKRPSPRLPPSHYRNVKAKSPRGSPDATPTQCNLDKSPQSNVNPYQSPPMSGLTMKPESPPMFTSPLMSPESRGLGGSPNLQGSAAPTPGSLVYNSPPLSGRATKIGSSPILSTETSSARQSPQPESSGKDSKEHTTSASRSTDDKPNPSTKASSVYDNAPAITCDKPAEPRTTDQDQAQAPEIPPLSTARANLKSTKPETLGLALQLAPTALPNPDLLAPSSAQNPLTSPSREGWTVPDSPLERLSQLRATPDSAYDRARQMELRRSEWKHVVYRFPVKGKDHWVIDADLTESSHARLADVARRSSEGFEWNGDYELANIYRVLAAAHTRVMEEMREERRGVAVVAHRQQGVQVGIANANAGGGVRG</sequence>
<name>A0AAJ0GRH4_9PEZI</name>
<reference evidence="2" key="2">
    <citation type="submission" date="2023-06" db="EMBL/GenBank/DDBJ databases">
        <authorList>
            <consortium name="Lawrence Berkeley National Laboratory"/>
            <person name="Mondo S.J."/>
            <person name="Hensen N."/>
            <person name="Bonometti L."/>
            <person name="Westerberg I."/>
            <person name="Brannstrom I.O."/>
            <person name="Guillou S."/>
            <person name="Cros-Aarteil S."/>
            <person name="Calhoun S."/>
            <person name="Haridas S."/>
            <person name="Kuo A."/>
            <person name="Pangilinan J."/>
            <person name="Riley R."/>
            <person name="Labutti K."/>
            <person name="Andreopoulos B."/>
            <person name="Lipzen A."/>
            <person name="Chen C."/>
            <person name="Yanf M."/>
            <person name="Daum C."/>
            <person name="Ng V."/>
            <person name="Clum A."/>
            <person name="Steindorff A."/>
            <person name="Ohm R."/>
            <person name="Martin F."/>
            <person name="Silar P."/>
            <person name="Natvig D."/>
            <person name="Lalanne C."/>
            <person name="Gautier V."/>
            <person name="Ament-Velasquez S.L."/>
            <person name="Kruys A."/>
            <person name="Hutchinson M.I."/>
            <person name="Powell A.J."/>
            <person name="Barry K."/>
            <person name="Miller A.N."/>
            <person name="Grigoriev I.V."/>
            <person name="Debuchy R."/>
            <person name="Gladieux P."/>
            <person name="Thoren M.H."/>
            <person name="Johannesson H."/>
        </authorList>
    </citation>
    <scope>NUCLEOTIDE SEQUENCE</scope>
    <source>
        <strain evidence="2">CBS 333.67</strain>
    </source>
</reference>
<evidence type="ECO:0000313" key="3">
    <source>
        <dbReference type="Proteomes" id="UP001273166"/>
    </source>
</evidence>
<proteinExistence type="predicted"/>
<dbReference type="GeneID" id="87888464"/>
<accession>A0AAJ0GRH4</accession>
<dbReference type="Proteomes" id="UP001273166">
    <property type="component" value="Unassembled WGS sequence"/>
</dbReference>
<reference evidence="2" key="1">
    <citation type="journal article" date="2023" name="Mol. Phylogenet. Evol.">
        <title>Genome-scale phylogeny and comparative genomics of the fungal order Sordariales.</title>
        <authorList>
            <person name="Hensen N."/>
            <person name="Bonometti L."/>
            <person name="Westerberg I."/>
            <person name="Brannstrom I.O."/>
            <person name="Guillou S."/>
            <person name="Cros-Aarteil S."/>
            <person name="Calhoun S."/>
            <person name="Haridas S."/>
            <person name="Kuo A."/>
            <person name="Mondo S."/>
            <person name="Pangilinan J."/>
            <person name="Riley R."/>
            <person name="LaButti K."/>
            <person name="Andreopoulos B."/>
            <person name="Lipzen A."/>
            <person name="Chen C."/>
            <person name="Yan M."/>
            <person name="Daum C."/>
            <person name="Ng V."/>
            <person name="Clum A."/>
            <person name="Steindorff A."/>
            <person name="Ohm R.A."/>
            <person name="Martin F."/>
            <person name="Silar P."/>
            <person name="Natvig D.O."/>
            <person name="Lalanne C."/>
            <person name="Gautier V."/>
            <person name="Ament-Velasquez S.L."/>
            <person name="Kruys A."/>
            <person name="Hutchinson M.I."/>
            <person name="Powell A.J."/>
            <person name="Barry K."/>
            <person name="Miller A.N."/>
            <person name="Grigoriev I.V."/>
            <person name="Debuchy R."/>
            <person name="Gladieux P."/>
            <person name="Hiltunen Thoren M."/>
            <person name="Johannesson H."/>
        </authorList>
    </citation>
    <scope>NUCLEOTIDE SEQUENCE</scope>
    <source>
        <strain evidence="2">CBS 333.67</strain>
    </source>
</reference>
<protein>
    <submittedName>
        <fullName evidence="2">Uncharacterized protein</fullName>
    </submittedName>
</protein>
<organism evidence="2 3">
    <name type="scientific">Chaetomium strumarium</name>
    <dbReference type="NCBI Taxonomy" id="1170767"/>
    <lineage>
        <taxon>Eukaryota</taxon>
        <taxon>Fungi</taxon>
        <taxon>Dikarya</taxon>
        <taxon>Ascomycota</taxon>
        <taxon>Pezizomycotina</taxon>
        <taxon>Sordariomycetes</taxon>
        <taxon>Sordariomycetidae</taxon>
        <taxon>Sordariales</taxon>
        <taxon>Chaetomiaceae</taxon>
        <taxon>Chaetomium</taxon>
    </lineage>
</organism>
<feature type="compositionally biased region" description="Polar residues" evidence="1">
    <location>
        <begin position="321"/>
        <end position="331"/>
    </location>
</feature>
<feature type="compositionally biased region" description="Polar residues" evidence="1">
    <location>
        <begin position="126"/>
        <end position="148"/>
    </location>
</feature>
<feature type="compositionally biased region" description="Polar residues" evidence="1">
    <location>
        <begin position="247"/>
        <end position="256"/>
    </location>
</feature>
<feature type="compositionally biased region" description="Basic and acidic residues" evidence="1">
    <location>
        <begin position="227"/>
        <end position="246"/>
    </location>
</feature>
<dbReference type="AlphaFoldDB" id="A0AAJ0GRH4"/>
<evidence type="ECO:0000313" key="2">
    <source>
        <dbReference type="EMBL" id="KAK3304807.1"/>
    </source>
</evidence>
<dbReference type="EMBL" id="JAUDZG010000005">
    <property type="protein sequence ID" value="KAK3304807.1"/>
    <property type="molecule type" value="Genomic_DNA"/>
</dbReference>
<comment type="caution">
    <text evidence="2">The sequence shown here is derived from an EMBL/GenBank/DDBJ whole genome shotgun (WGS) entry which is preliminary data.</text>
</comment>
<gene>
    <name evidence="2" type="ORF">B0T15DRAFT_537666</name>
</gene>
<feature type="region of interest" description="Disordered" evidence="1">
    <location>
        <begin position="99"/>
        <end position="286"/>
    </location>
</feature>
<evidence type="ECO:0000256" key="1">
    <source>
        <dbReference type="SAM" id="MobiDB-lite"/>
    </source>
</evidence>
<feature type="compositionally biased region" description="Polar residues" evidence="1">
    <location>
        <begin position="205"/>
        <end position="226"/>
    </location>
</feature>
<keyword evidence="3" id="KW-1185">Reference proteome</keyword>